<evidence type="ECO:0008006" key="7">
    <source>
        <dbReference type="Google" id="ProtNLM"/>
    </source>
</evidence>
<evidence type="ECO:0000313" key="5">
    <source>
        <dbReference type="EMBL" id="KAF2660328.1"/>
    </source>
</evidence>
<dbReference type="Gene3D" id="1.25.40.10">
    <property type="entry name" value="Tetratricopeptide repeat domain"/>
    <property type="match status" value="2"/>
</dbReference>
<organism evidence="5 6">
    <name type="scientific">Lophiostoma macrostomum CBS 122681</name>
    <dbReference type="NCBI Taxonomy" id="1314788"/>
    <lineage>
        <taxon>Eukaryota</taxon>
        <taxon>Fungi</taxon>
        <taxon>Dikarya</taxon>
        <taxon>Ascomycota</taxon>
        <taxon>Pezizomycotina</taxon>
        <taxon>Dothideomycetes</taxon>
        <taxon>Pleosporomycetidae</taxon>
        <taxon>Pleosporales</taxon>
        <taxon>Lophiostomataceae</taxon>
        <taxon>Lophiostoma</taxon>
    </lineage>
</organism>
<feature type="domain" description="DUF7708" evidence="3">
    <location>
        <begin position="105"/>
        <end position="200"/>
    </location>
</feature>
<dbReference type="EMBL" id="MU004300">
    <property type="protein sequence ID" value="KAF2660328.1"/>
    <property type="molecule type" value="Genomic_DNA"/>
</dbReference>
<dbReference type="Gene3D" id="3.40.50.300">
    <property type="entry name" value="P-loop containing nucleotide triphosphate hydrolases"/>
    <property type="match status" value="1"/>
</dbReference>
<sequence length="1201" mass="136765">MDPPAKDGIGRIVKCWELAVKTFNTKLTSDPGKIIGGSSISLGYPSSSYLSVVEAAQQIICACPKERGDFRKGLETSLMVFNQYAGTIDILIQHQPHIANKEIATSTIITQEAGRVISEIGRCDRYLRLFPASDRLFTATSELFAQIINYLVRATAFYSSPLPKRYIKVGLSAAATKMEDILKQIECLSLRVEREAQLAGEERHQIARDTLSVQVSSLTEESQKQMAYRHESLTLMQSTVCLQRETIVMATKFRNSVNLQWKIDKLEKKKERIVAWLRQPLSHNASSTPWEPGTAEWILQHRMFREWDESHPRRLLWIHGIPGSGKSVMASFLTQRSPSPIRIVHLMRASTEEKSTKPVAVAASVLLQLLCDPSFTSNLNLLSTLVDQILPFLDHFPTYEECPFDQLWAIFEAVSQNMPSFTLIVDALDECRPPDKVGNLITKLQHVSSLGNAKVIVLSRPHHTLEGYLNGSVQIEMDEISVADDIALYIRHELSRTPRIRLSSELVVHKARHRAQGMFLWAQLMLQYIQQASTPHMQLDRLESFPIGLSPMYERSLNEAGRKLDQEQLMRRRSIFMLLTAATTPLSVDEISTALALESSNPCLDPNDLLINPAEQIMDLCWPFTRISAGNVHFVHYSMQEFLLLENIQAHETSIHFTASESNGYMATQCLRRLLHHEGGSIMTLGPLLRSRSGNRTSDVEMGLKDIPSQWTFYAYAAHNWYHHLEKSAISDNLLHLVSAFLKSPEFLAWVETFVSDDNDMGPVVKIHAAMHEWYLKLGDAHRTIFSISDFMGKPYNHFFERYRDCETAPEVAYLAMRRLGQYLNLTGRVSGNRTARQVRKLVADGLHSTLGSRDPLTLRSITDWCVELLADIDRDVSTGESTLLNTFELQREVVGLEASDSYYTQQNIGLAMYYQAKFENAVYHIEQSCEGLSRTLGPNHLHYYISQMYLARALEGMYAFEDAGRIFEDVWTNWSKIHGLEHPLSTMAQCSLGVVHRKLGKYRSAEKHLTDSLVERLRTFDPCESIIDGSIHLALLCRDTNRIEEAHVYLDLAENSCLGDFGFERYCQVQHLRALLHLDRQNREDANKILQALIKRSRKYPPNRSVMWVRLTLADILRYERQYAKALSLFSDIFKLGGCERKMSRHSENRGHVRTAEQIIRTAKKSGLQVAEELMRSKRLQWNSPECLWIIFGGPAADVF</sequence>
<accession>A0A6A6TN62</accession>
<evidence type="ECO:0000259" key="2">
    <source>
        <dbReference type="Pfam" id="PF22939"/>
    </source>
</evidence>
<dbReference type="AlphaFoldDB" id="A0A6A6TN62"/>
<dbReference type="InterPro" id="IPR027417">
    <property type="entry name" value="P-loop_NTPase"/>
</dbReference>
<dbReference type="InterPro" id="IPR056125">
    <property type="entry name" value="DUF7708"/>
</dbReference>
<protein>
    <recommendedName>
        <fullName evidence="7">NACHT domain-containing protein</fullName>
    </recommendedName>
</protein>
<keyword evidence="6" id="KW-1185">Reference proteome</keyword>
<name>A0A6A6TN62_9PLEO</name>
<dbReference type="Pfam" id="PF22939">
    <property type="entry name" value="WHD_GPIID"/>
    <property type="match status" value="1"/>
</dbReference>
<evidence type="ECO:0000259" key="3">
    <source>
        <dbReference type="Pfam" id="PF24809"/>
    </source>
</evidence>
<dbReference type="InterPro" id="IPR054471">
    <property type="entry name" value="GPIID_WHD"/>
</dbReference>
<evidence type="ECO:0000256" key="1">
    <source>
        <dbReference type="ARBA" id="ARBA00022737"/>
    </source>
</evidence>
<feature type="domain" description="GPI inositol-deacylase winged helix" evidence="2">
    <location>
        <begin position="573"/>
        <end position="650"/>
    </location>
</feature>
<dbReference type="InterPro" id="IPR011990">
    <property type="entry name" value="TPR-like_helical_dom_sf"/>
</dbReference>
<dbReference type="InterPro" id="IPR056884">
    <property type="entry name" value="NPHP3-like_N"/>
</dbReference>
<dbReference type="SUPFAM" id="SSF48452">
    <property type="entry name" value="TPR-like"/>
    <property type="match status" value="2"/>
</dbReference>
<dbReference type="OrthoDB" id="5430339at2759"/>
<dbReference type="Pfam" id="PF24809">
    <property type="entry name" value="DUF7708"/>
    <property type="match status" value="1"/>
</dbReference>
<evidence type="ECO:0000259" key="4">
    <source>
        <dbReference type="Pfam" id="PF24883"/>
    </source>
</evidence>
<dbReference type="PANTHER" id="PTHR10039:SF14">
    <property type="entry name" value="NACHT DOMAIN-CONTAINING PROTEIN"/>
    <property type="match status" value="1"/>
</dbReference>
<dbReference type="Pfam" id="PF24883">
    <property type="entry name" value="NPHP3_N"/>
    <property type="match status" value="1"/>
</dbReference>
<proteinExistence type="predicted"/>
<gene>
    <name evidence="5" type="ORF">K491DRAFT_711829</name>
</gene>
<feature type="domain" description="Nephrocystin 3-like N-terminal" evidence="4">
    <location>
        <begin position="293"/>
        <end position="460"/>
    </location>
</feature>
<dbReference type="SUPFAM" id="SSF52540">
    <property type="entry name" value="P-loop containing nucleoside triphosphate hydrolases"/>
    <property type="match status" value="1"/>
</dbReference>
<keyword evidence="1" id="KW-0677">Repeat</keyword>
<dbReference type="PANTHER" id="PTHR10039">
    <property type="entry name" value="AMELOGENIN"/>
    <property type="match status" value="1"/>
</dbReference>
<dbReference type="Proteomes" id="UP000799324">
    <property type="component" value="Unassembled WGS sequence"/>
</dbReference>
<reference evidence="5" key="1">
    <citation type="journal article" date="2020" name="Stud. Mycol.">
        <title>101 Dothideomycetes genomes: a test case for predicting lifestyles and emergence of pathogens.</title>
        <authorList>
            <person name="Haridas S."/>
            <person name="Albert R."/>
            <person name="Binder M."/>
            <person name="Bloem J."/>
            <person name="Labutti K."/>
            <person name="Salamov A."/>
            <person name="Andreopoulos B."/>
            <person name="Baker S."/>
            <person name="Barry K."/>
            <person name="Bills G."/>
            <person name="Bluhm B."/>
            <person name="Cannon C."/>
            <person name="Castanera R."/>
            <person name="Culley D."/>
            <person name="Daum C."/>
            <person name="Ezra D."/>
            <person name="Gonzalez J."/>
            <person name="Henrissat B."/>
            <person name="Kuo A."/>
            <person name="Liang C."/>
            <person name="Lipzen A."/>
            <person name="Lutzoni F."/>
            <person name="Magnuson J."/>
            <person name="Mondo S."/>
            <person name="Nolan M."/>
            <person name="Ohm R."/>
            <person name="Pangilinan J."/>
            <person name="Park H.-J."/>
            <person name="Ramirez L."/>
            <person name="Alfaro M."/>
            <person name="Sun H."/>
            <person name="Tritt A."/>
            <person name="Yoshinaga Y."/>
            <person name="Zwiers L.-H."/>
            <person name="Turgeon B."/>
            <person name="Goodwin S."/>
            <person name="Spatafora J."/>
            <person name="Crous P."/>
            <person name="Grigoriev I."/>
        </authorList>
    </citation>
    <scope>NUCLEOTIDE SEQUENCE</scope>
    <source>
        <strain evidence="5">CBS 122681</strain>
    </source>
</reference>
<evidence type="ECO:0000313" key="6">
    <source>
        <dbReference type="Proteomes" id="UP000799324"/>
    </source>
</evidence>